<proteinExistence type="predicted"/>
<gene>
    <name evidence="1" type="ORF">PSALAMII_LOCUS2854</name>
</gene>
<organism evidence="1 2">
    <name type="scientific">Penicillium salamii</name>
    <dbReference type="NCBI Taxonomy" id="1612424"/>
    <lineage>
        <taxon>Eukaryota</taxon>
        <taxon>Fungi</taxon>
        <taxon>Dikarya</taxon>
        <taxon>Ascomycota</taxon>
        <taxon>Pezizomycotina</taxon>
        <taxon>Eurotiomycetes</taxon>
        <taxon>Eurotiomycetidae</taxon>
        <taxon>Eurotiales</taxon>
        <taxon>Aspergillaceae</taxon>
        <taxon>Penicillium</taxon>
    </lineage>
</organism>
<dbReference type="EMBL" id="CAJVPD010000111">
    <property type="protein sequence ID" value="CAG8342212.1"/>
    <property type="molecule type" value="Genomic_DNA"/>
</dbReference>
<protein>
    <submittedName>
        <fullName evidence="1">Uncharacterized protein</fullName>
    </submittedName>
</protein>
<evidence type="ECO:0000313" key="1">
    <source>
        <dbReference type="EMBL" id="CAG8342212.1"/>
    </source>
</evidence>
<comment type="caution">
    <text evidence="1">The sequence shown here is derived from an EMBL/GenBank/DDBJ whole genome shotgun (WGS) entry which is preliminary data.</text>
</comment>
<dbReference type="AlphaFoldDB" id="A0A9W4N9X6"/>
<dbReference type="OrthoDB" id="9986881at2759"/>
<accession>A0A9W4N9X6</accession>
<sequence length="254" mass="28558">MANILASSLSETLSFAPSSIFSLHVRIMRFLQLLFVTIGASALPVNASSCRPFPSSMIEFSSEFEQPTPPMIKAEYQTSFIQHKWNQNLSHITTGFINNSPSQNSVRVDESFDGSLASSFFNYANSTKEGLVENTLTTYTYESDKPAVWKGFVNSNFPLFHENILVQNGAVFGGLVRRQFNDHLVAAVSRLFPGQFRAWHSTEANDQSHQWNIMYQGAIPVTVYVNNCNVMVGYDYFSAGQRTRVITEYFNIQA</sequence>
<evidence type="ECO:0000313" key="2">
    <source>
        <dbReference type="Proteomes" id="UP001152592"/>
    </source>
</evidence>
<dbReference type="Proteomes" id="UP001152592">
    <property type="component" value="Unassembled WGS sequence"/>
</dbReference>
<reference evidence="1" key="1">
    <citation type="submission" date="2021-07" db="EMBL/GenBank/DDBJ databases">
        <authorList>
            <person name="Branca A.L. A."/>
        </authorList>
    </citation>
    <scope>NUCLEOTIDE SEQUENCE</scope>
</reference>
<name>A0A9W4N9X6_9EURO</name>